<evidence type="ECO:0000313" key="2">
    <source>
        <dbReference type="EMBL" id="RHJ88295.1"/>
    </source>
</evidence>
<dbReference type="CDD" id="cd12797">
    <property type="entry name" value="M23_peptidase"/>
    <property type="match status" value="1"/>
</dbReference>
<evidence type="ECO:0000259" key="1">
    <source>
        <dbReference type="Pfam" id="PF01551"/>
    </source>
</evidence>
<dbReference type="GeneID" id="83006172"/>
<dbReference type="OrthoDB" id="2083091at2"/>
<dbReference type="Pfam" id="PF01551">
    <property type="entry name" value="Peptidase_M23"/>
    <property type="match status" value="1"/>
</dbReference>
<dbReference type="AlphaFoldDB" id="A0A415E438"/>
<proteinExistence type="predicted"/>
<dbReference type="STRING" id="1776384.GCA_900086585_03886"/>
<protein>
    <submittedName>
        <fullName evidence="2">M23 family peptidase</fullName>
    </submittedName>
</protein>
<accession>A0A415E438</accession>
<sequence>MNKNKLYWQIAVCMVISTVAVCGGNIKNETFAKYFDQAKAQVMYQMNLEDVKAAGKELSTALADAPAKVVSAVADVNSSSKYGEPMDEKSDSEIKQVHAVAGGMVLSSGRDAKLGLYVKIKHEDAISVYGNLSDISVFESERVQRGEIIGSFDTNSGKEFYYDLQENM</sequence>
<comment type="caution">
    <text evidence="2">The sequence shown here is derived from an EMBL/GenBank/DDBJ whole genome shotgun (WGS) entry which is preliminary data.</text>
</comment>
<dbReference type="Gene3D" id="2.70.70.10">
    <property type="entry name" value="Glucose Permease (Domain IIA)"/>
    <property type="match status" value="1"/>
</dbReference>
<feature type="domain" description="M23ase beta-sheet core" evidence="1">
    <location>
        <begin position="95"/>
        <end position="159"/>
    </location>
</feature>
<evidence type="ECO:0000313" key="3">
    <source>
        <dbReference type="Proteomes" id="UP000284841"/>
    </source>
</evidence>
<dbReference type="Proteomes" id="UP000284841">
    <property type="component" value="Unassembled WGS sequence"/>
</dbReference>
<dbReference type="InterPro" id="IPR011055">
    <property type="entry name" value="Dup_hybrid_motif"/>
</dbReference>
<dbReference type="EMBL" id="QRMS01000002">
    <property type="protein sequence ID" value="RHJ88295.1"/>
    <property type="molecule type" value="Genomic_DNA"/>
</dbReference>
<name>A0A415E438_9FIRM</name>
<dbReference type="RefSeq" id="WP_067542044.1">
    <property type="nucleotide sequence ID" value="NZ_AP025567.1"/>
</dbReference>
<dbReference type="InterPro" id="IPR016047">
    <property type="entry name" value="M23ase_b-sheet_dom"/>
</dbReference>
<organism evidence="2 3">
    <name type="scientific">Emergencia timonensis</name>
    <dbReference type="NCBI Taxonomy" id="1776384"/>
    <lineage>
        <taxon>Bacteria</taxon>
        <taxon>Bacillati</taxon>
        <taxon>Bacillota</taxon>
        <taxon>Clostridia</taxon>
        <taxon>Peptostreptococcales</taxon>
        <taxon>Anaerovoracaceae</taxon>
        <taxon>Emergencia</taxon>
    </lineage>
</organism>
<dbReference type="SUPFAM" id="SSF51261">
    <property type="entry name" value="Duplicated hybrid motif"/>
    <property type="match status" value="1"/>
</dbReference>
<keyword evidence="3" id="KW-1185">Reference proteome</keyword>
<reference evidence="2 3" key="1">
    <citation type="submission" date="2018-08" db="EMBL/GenBank/DDBJ databases">
        <title>A genome reference for cultivated species of the human gut microbiota.</title>
        <authorList>
            <person name="Zou Y."/>
            <person name="Xue W."/>
            <person name="Luo G."/>
        </authorList>
    </citation>
    <scope>NUCLEOTIDE SEQUENCE [LARGE SCALE GENOMIC DNA]</scope>
    <source>
        <strain evidence="2 3">AM07-24</strain>
    </source>
</reference>
<gene>
    <name evidence="2" type="ORF">DW099_07755</name>
</gene>